<evidence type="ECO:0000256" key="1">
    <source>
        <dbReference type="ARBA" id="ARBA00001971"/>
    </source>
</evidence>
<evidence type="ECO:0000256" key="3">
    <source>
        <dbReference type="ARBA" id="ARBA00022723"/>
    </source>
</evidence>
<dbReference type="GO" id="GO:0004497">
    <property type="term" value="F:monooxygenase activity"/>
    <property type="evidence" value="ECO:0007669"/>
    <property type="project" value="UniProtKB-KW"/>
</dbReference>
<reference evidence="8 9" key="1">
    <citation type="submission" date="2019-04" db="EMBL/GenBank/DDBJ databases">
        <authorList>
            <consortium name="DOE Joint Genome Institute"/>
            <person name="Mondo S."/>
            <person name="Kjaerbolling I."/>
            <person name="Vesth T."/>
            <person name="Frisvad J.C."/>
            <person name="Nybo J.L."/>
            <person name="Theobald S."/>
            <person name="Kildgaard S."/>
            <person name="Isbrandt T."/>
            <person name="Kuo A."/>
            <person name="Sato A."/>
            <person name="Lyhne E.K."/>
            <person name="Kogle M.E."/>
            <person name="Wiebenga A."/>
            <person name="Kun R.S."/>
            <person name="Lubbers R.J."/>
            <person name="Makela M.R."/>
            <person name="Barry K."/>
            <person name="Chovatia M."/>
            <person name="Clum A."/>
            <person name="Daum C."/>
            <person name="Haridas S."/>
            <person name="He G."/>
            <person name="LaButti K."/>
            <person name="Lipzen A."/>
            <person name="Riley R."/>
            <person name="Salamov A."/>
            <person name="Simmons B.A."/>
            <person name="Magnuson J.K."/>
            <person name="Henrissat B."/>
            <person name="Mortensen U.H."/>
            <person name="Larsen T.O."/>
            <person name="Devries R.P."/>
            <person name="Grigoriev I.V."/>
            <person name="Machida M."/>
            <person name="Baker S.E."/>
            <person name="Andersen M.R."/>
            <person name="Cantor M.N."/>
            <person name="Hua S.X."/>
        </authorList>
    </citation>
    <scope>NUCLEOTIDE SEQUENCE [LARGE SCALE GENOMIC DNA]</scope>
    <source>
        <strain evidence="8 9">CBS 119388</strain>
    </source>
</reference>
<comment type="cofactor">
    <cofactor evidence="1 7">
        <name>heme</name>
        <dbReference type="ChEBI" id="CHEBI:30413"/>
    </cofactor>
</comment>
<keyword evidence="3 7" id="KW-0479">Metal-binding</keyword>
<dbReference type="PRINTS" id="PR00385">
    <property type="entry name" value="P450"/>
</dbReference>
<dbReference type="Proteomes" id="UP000325579">
    <property type="component" value="Unassembled WGS sequence"/>
</dbReference>
<dbReference type="AlphaFoldDB" id="A0A5N7DD34"/>
<dbReference type="PRINTS" id="PR00465">
    <property type="entry name" value="EP450IV"/>
</dbReference>
<evidence type="ECO:0000313" key="8">
    <source>
        <dbReference type="EMBL" id="KAE8404370.1"/>
    </source>
</evidence>
<dbReference type="Pfam" id="PF00067">
    <property type="entry name" value="p450"/>
    <property type="match status" value="1"/>
</dbReference>
<dbReference type="OrthoDB" id="1470350at2759"/>
<dbReference type="InterPro" id="IPR002403">
    <property type="entry name" value="Cyt_P450_E_grp-IV"/>
</dbReference>
<dbReference type="EMBL" id="ML736768">
    <property type="protein sequence ID" value="KAE8404370.1"/>
    <property type="molecule type" value="Genomic_DNA"/>
</dbReference>
<accession>A0A5N6HYW3</accession>
<sequence length="514" mass="58858">MMLISAFICFLGLNLCTLIYLTSPKTRLPRNIPVVPLYTLVYDILRGRSRVEFYNTRVRHLAETAGAVGIWHDGQWVVLATKPEFVSRVFKNEGQLLEKNGLYHRVPGGIFAWLFGENIIDSDGGLHRFFTQVVKPGILRRFSIKYMRVRSALLAEELYQQQTQAPSSTSGTSVGEHIWRWAIAIFGVYFLDLEFHPWDLDFRQYSIQQIIIAHNQSPMGRLTGLFPVLDRLPWRWGTTQRTLTRFGKVENLVLSNVHDQIRRKPAIPDPKECDKLIHHLNRAYADGSLSNFHYRSNLKQLFVAGHENVEMVAISAMLELAKNPGIQQNLYTELTQSLGPDYSAEDVDTLPLLTSVIYEALRLYPPLITLANRRAKSSMQLGDGITVPRGTLIAWHSYGTHTDPQYWGPAAMEFRPDRWGSDCAVIQREFRIRQARGMYFPFGLHSRRCLGSRFALIQLKVVLCELVRELEWDLPRDYQTSLSTGTLLAPKDCQLVIRKRSEGAERMHASLTTK</sequence>
<dbReference type="GO" id="GO:0005506">
    <property type="term" value="F:iron ion binding"/>
    <property type="evidence" value="ECO:0007669"/>
    <property type="project" value="InterPro"/>
</dbReference>
<evidence type="ECO:0000313" key="9">
    <source>
        <dbReference type="Proteomes" id="UP000325579"/>
    </source>
</evidence>
<dbReference type="GeneID" id="43671854"/>
<dbReference type="Gene3D" id="1.10.630.10">
    <property type="entry name" value="Cytochrome P450"/>
    <property type="match status" value="1"/>
</dbReference>
<keyword evidence="6" id="KW-0503">Monooxygenase</keyword>
<keyword evidence="4" id="KW-0560">Oxidoreductase</keyword>
<evidence type="ECO:0000256" key="2">
    <source>
        <dbReference type="ARBA" id="ARBA00010617"/>
    </source>
</evidence>
<dbReference type="GO" id="GO:0016705">
    <property type="term" value="F:oxidoreductase activity, acting on paired donors, with incorporation or reduction of molecular oxygen"/>
    <property type="evidence" value="ECO:0007669"/>
    <property type="project" value="InterPro"/>
</dbReference>
<dbReference type="SUPFAM" id="SSF48264">
    <property type="entry name" value="Cytochrome P450"/>
    <property type="match status" value="1"/>
</dbReference>
<proteinExistence type="inferred from homology"/>
<dbReference type="PANTHER" id="PTHR24305">
    <property type="entry name" value="CYTOCHROME P450"/>
    <property type="match status" value="1"/>
</dbReference>
<dbReference type="InterPro" id="IPR001128">
    <property type="entry name" value="Cyt_P450"/>
</dbReference>
<keyword evidence="9" id="KW-1185">Reference proteome</keyword>
<dbReference type="GO" id="GO:0020037">
    <property type="term" value="F:heme binding"/>
    <property type="evidence" value="ECO:0007669"/>
    <property type="project" value="InterPro"/>
</dbReference>
<keyword evidence="7" id="KW-0349">Heme</keyword>
<evidence type="ECO:0000256" key="4">
    <source>
        <dbReference type="ARBA" id="ARBA00023002"/>
    </source>
</evidence>
<dbReference type="RefSeq" id="XP_031941689.1">
    <property type="nucleotide sequence ID" value="XM_032087163.1"/>
</dbReference>
<dbReference type="InterPro" id="IPR036396">
    <property type="entry name" value="Cyt_P450_sf"/>
</dbReference>
<accession>A0A5N7DD34</accession>
<organism evidence="8 9">
    <name type="scientific">Aspergillus pseudonomiae</name>
    <dbReference type="NCBI Taxonomy" id="1506151"/>
    <lineage>
        <taxon>Eukaryota</taxon>
        <taxon>Fungi</taxon>
        <taxon>Dikarya</taxon>
        <taxon>Ascomycota</taxon>
        <taxon>Pezizomycotina</taxon>
        <taxon>Eurotiomycetes</taxon>
        <taxon>Eurotiomycetidae</taxon>
        <taxon>Eurotiales</taxon>
        <taxon>Aspergillaceae</taxon>
        <taxon>Aspergillus</taxon>
        <taxon>Aspergillus subgen. Circumdati</taxon>
    </lineage>
</organism>
<dbReference type="InterPro" id="IPR050121">
    <property type="entry name" value="Cytochrome_P450_monoxygenase"/>
</dbReference>
<name>A0A5N7DD34_9EURO</name>
<protein>
    <submittedName>
        <fullName evidence="8">Putative sporulation-specific N-formyltyrosine oxidase Dit2</fullName>
    </submittedName>
</protein>
<keyword evidence="5 7" id="KW-0408">Iron</keyword>
<evidence type="ECO:0000256" key="5">
    <source>
        <dbReference type="ARBA" id="ARBA00023004"/>
    </source>
</evidence>
<dbReference type="PANTHER" id="PTHR24305:SF223">
    <property type="entry name" value="CYTOCHROME P450-DIT2"/>
    <property type="match status" value="1"/>
</dbReference>
<feature type="binding site" description="axial binding residue" evidence="7">
    <location>
        <position position="449"/>
    </location>
    <ligand>
        <name>heme</name>
        <dbReference type="ChEBI" id="CHEBI:30413"/>
    </ligand>
    <ligandPart>
        <name>Fe</name>
        <dbReference type="ChEBI" id="CHEBI:18248"/>
    </ligandPart>
</feature>
<evidence type="ECO:0000256" key="7">
    <source>
        <dbReference type="PIRSR" id="PIRSR602403-1"/>
    </source>
</evidence>
<gene>
    <name evidence="8" type="ORF">BDV37DRAFT_282919</name>
</gene>
<evidence type="ECO:0000256" key="6">
    <source>
        <dbReference type="ARBA" id="ARBA00023033"/>
    </source>
</evidence>
<comment type="similarity">
    <text evidence="2">Belongs to the cytochrome P450 family.</text>
</comment>